<dbReference type="OrthoDB" id="1879366at2759"/>
<reference evidence="1 2" key="1">
    <citation type="journal article" date="2014" name="BMC Genomics">
        <title>Genome sequencing of four Aureobasidium pullulans varieties: biotechnological potential, stress tolerance, and description of new species.</title>
        <authorList>
            <person name="Gostin Ar C."/>
            <person name="Ohm R.A."/>
            <person name="Kogej T."/>
            <person name="Sonjak S."/>
            <person name="Turk M."/>
            <person name="Zajc J."/>
            <person name="Zalar P."/>
            <person name="Grube M."/>
            <person name="Sun H."/>
            <person name="Han J."/>
            <person name="Sharma A."/>
            <person name="Chiniquy J."/>
            <person name="Ngan C.Y."/>
            <person name="Lipzen A."/>
            <person name="Barry K."/>
            <person name="Grigoriev I.V."/>
            <person name="Gunde-Cimerman N."/>
        </authorList>
    </citation>
    <scope>NUCLEOTIDE SEQUENCE [LARGE SCALE GENOMIC DNA]</scope>
    <source>
        <strain evidence="1 2">EXF-2481</strain>
    </source>
</reference>
<proteinExistence type="predicted"/>
<dbReference type="GeneID" id="25367667"/>
<keyword evidence="2" id="KW-1185">Reference proteome</keyword>
<protein>
    <recommendedName>
        <fullName evidence="3">Alcohol dehydrogenase-like C-terminal domain-containing protein</fullName>
    </recommendedName>
</protein>
<evidence type="ECO:0008006" key="3">
    <source>
        <dbReference type="Google" id="ProtNLM"/>
    </source>
</evidence>
<dbReference type="InParanoid" id="A0A074YD71"/>
<dbReference type="EMBL" id="KL584773">
    <property type="protein sequence ID" value="KEQ92072.1"/>
    <property type="molecule type" value="Genomic_DNA"/>
</dbReference>
<dbReference type="STRING" id="1043005.A0A074YD71"/>
<dbReference type="HOGENOM" id="CLU_1885386_0_0_1"/>
<evidence type="ECO:0000313" key="2">
    <source>
        <dbReference type="Proteomes" id="UP000030641"/>
    </source>
</evidence>
<dbReference type="Gene3D" id="3.40.50.720">
    <property type="entry name" value="NAD(P)-binding Rossmann-like Domain"/>
    <property type="match status" value="1"/>
</dbReference>
<evidence type="ECO:0000313" key="1">
    <source>
        <dbReference type="EMBL" id="KEQ92072.1"/>
    </source>
</evidence>
<gene>
    <name evidence="1" type="ORF">AUEXF2481DRAFT_444138</name>
</gene>
<dbReference type="RefSeq" id="XP_013340591.1">
    <property type="nucleotide sequence ID" value="XM_013485137.1"/>
</dbReference>
<accession>A0A074YD71</accession>
<organism evidence="1 2">
    <name type="scientific">Aureobasidium subglaciale (strain EXF-2481)</name>
    <name type="common">Aureobasidium pullulans var. subglaciale</name>
    <dbReference type="NCBI Taxonomy" id="1043005"/>
    <lineage>
        <taxon>Eukaryota</taxon>
        <taxon>Fungi</taxon>
        <taxon>Dikarya</taxon>
        <taxon>Ascomycota</taxon>
        <taxon>Pezizomycotina</taxon>
        <taxon>Dothideomycetes</taxon>
        <taxon>Dothideomycetidae</taxon>
        <taxon>Dothideales</taxon>
        <taxon>Saccotheciaceae</taxon>
        <taxon>Aureobasidium</taxon>
    </lineage>
</organism>
<sequence>MIAKSVYKAHVVGVDFAWKSASLSGNTNLIYDKFMAFPSDLDRDWRVYFGELSQYCNQVRGQHCTPRLADSVIVTASSAATFHKLEDYVCDGGIIICVEAPQGGVKIETPLCTFLERQLTMKGVMMGDHVFMKSP</sequence>
<dbReference type="AlphaFoldDB" id="A0A074YD71"/>
<name>A0A074YD71_AURSE</name>
<dbReference type="Proteomes" id="UP000030641">
    <property type="component" value="Unassembled WGS sequence"/>
</dbReference>